<dbReference type="GO" id="GO:0008360">
    <property type="term" value="P:regulation of cell shape"/>
    <property type="evidence" value="ECO:0007669"/>
    <property type="project" value="UniProtKB-KW"/>
</dbReference>
<dbReference type="GO" id="GO:0008760">
    <property type="term" value="F:UDP-N-acetylglucosamine 1-carboxyvinyltransferase activity"/>
    <property type="evidence" value="ECO:0007669"/>
    <property type="project" value="UniProtKB-EC"/>
</dbReference>
<comment type="catalytic activity">
    <reaction evidence="15">
        <text>phosphoenolpyruvate + UDP-N-acetyl-alpha-D-glucosamine = UDP-N-acetyl-3-O-(1-carboxyvinyl)-alpha-D-glucosamine + phosphate</text>
        <dbReference type="Rhea" id="RHEA:18681"/>
        <dbReference type="ChEBI" id="CHEBI:43474"/>
        <dbReference type="ChEBI" id="CHEBI:57705"/>
        <dbReference type="ChEBI" id="CHEBI:58702"/>
        <dbReference type="ChEBI" id="CHEBI:68483"/>
        <dbReference type="EC" id="2.5.1.7"/>
    </reaction>
</comment>
<dbReference type="SUPFAM" id="SSF55205">
    <property type="entry name" value="EPT/RTPC-like"/>
    <property type="match status" value="1"/>
</dbReference>
<proteinExistence type="inferred from homology"/>
<dbReference type="Gene3D" id="3.65.10.10">
    <property type="entry name" value="Enolpyruvate transferase domain"/>
    <property type="match status" value="2"/>
</dbReference>
<dbReference type="InterPro" id="IPR050068">
    <property type="entry name" value="MurA_subfamily"/>
</dbReference>
<dbReference type="PANTHER" id="PTHR43783:SF1">
    <property type="entry name" value="UDP-N-ACETYLGLUCOSAMINE 1-CARBOXYVINYLTRANSFERASE"/>
    <property type="match status" value="1"/>
</dbReference>
<keyword evidence="8" id="KW-0131">Cell cycle</keyword>
<keyword evidence="7" id="KW-0573">Peptidoglycan synthesis</keyword>
<evidence type="ECO:0000256" key="2">
    <source>
        <dbReference type="ARBA" id="ARBA00004752"/>
    </source>
</evidence>
<organism evidence="17">
    <name type="scientific">uncultured bacterium</name>
    <name type="common">gcode 4</name>
    <dbReference type="NCBI Taxonomy" id="1234023"/>
    <lineage>
        <taxon>Bacteria</taxon>
        <taxon>environmental samples</taxon>
    </lineage>
</organism>
<evidence type="ECO:0000256" key="15">
    <source>
        <dbReference type="ARBA" id="ARBA00047527"/>
    </source>
</evidence>
<comment type="caution">
    <text evidence="17">The sequence shown here is derived from an EMBL/GenBank/DDBJ whole genome shotgun (WGS) entry which is preliminary data.</text>
</comment>
<comment type="pathway">
    <text evidence="2">Cell wall biogenesis; peptidoglycan biosynthesis.</text>
</comment>
<evidence type="ECO:0000256" key="7">
    <source>
        <dbReference type="ARBA" id="ARBA00022984"/>
    </source>
</evidence>
<evidence type="ECO:0000256" key="8">
    <source>
        <dbReference type="ARBA" id="ARBA00023306"/>
    </source>
</evidence>
<dbReference type="GO" id="GO:0005737">
    <property type="term" value="C:cytoplasm"/>
    <property type="evidence" value="ECO:0007669"/>
    <property type="project" value="UniProtKB-SubCell"/>
</dbReference>
<evidence type="ECO:0000256" key="14">
    <source>
        <dbReference type="ARBA" id="ARBA00042842"/>
    </source>
</evidence>
<evidence type="ECO:0000256" key="5">
    <source>
        <dbReference type="ARBA" id="ARBA00022679"/>
    </source>
</evidence>
<name>K2BDD1_9BACT</name>
<evidence type="ECO:0000256" key="12">
    <source>
        <dbReference type="ARBA" id="ARBA00039754"/>
    </source>
</evidence>
<evidence type="ECO:0000256" key="4">
    <source>
        <dbReference type="ARBA" id="ARBA00022618"/>
    </source>
</evidence>
<feature type="domain" description="Enolpyruvate transferase" evidence="16">
    <location>
        <begin position="8"/>
        <end position="406"/>
    </location>
</feature>
<evidence type="ECO:0000256" key="6">
    <source>
        <dbReference type="ARBA" id="ARBA00022960"/>
    </source>
</evidence>
<keyword evidence="6" id="KW-0133">Cell shape</keyword>
<dbReference type="InterPro" id="IPR036968">
    <property type="entry name" value="Enolpyruvate_Tfrase_sf"/>
</dbReference>
<dbReference type="InterPro" id="IPR001986">
    <property type="entry name" value="Enolpyruvate_Tfrase_dom"/>
</dbReference>
<comment type="subcellular location">
    <subcellularLocation>
        <location evidence="1">Cytoplasm</location>
    </subcellularLocation>
</comment>
<dbReference type="AlphaFoldDB" id="K2BDD1"/>
<evidence type="ECO:0000256" key="10">
    <source>
        <dbReference type="ARBA" id="ARBA00038367"/>
    </source>
</evidence>
<keyword evidence="5" id="KW-0808">Transferase</keyword>
<comment type="similarity">
    <text evidence="10">Belongs to the EPSP synthase family. MurA subfamily.</text>
</comment>
<protein>
    <recommendedName>
        <fullName evidence="12">UDP-N-acetylglucosamine 1-carboxyvinyltransferase</fullName>
        <ecNumber evidence="11">2.5.1.7</ecNumber>
    </recommendedName>
    <alternativeName>
        <fullName evidence="13">Enoylpyruvate transferase</fullName>
    </alternativeName>
    <alternativeName>
        <fullName evidence="14">UDP-N-acetylglucosamine enolpyruvyl transferase</fullName>
    </alternativeName>
</protein>
<evidence type="ECO:0000256" key="9">
    <source>
        <dbReference type="ARBA" id="ARBA00023316"/>
    </source>
</evidence>
<keyword evidence="9" id="KW-0961">Cell wall biogenesis/degradation</keyword>
<evidence type="ECO:0000256" key="13">
    <source>
        <dbReference type="ARBA" id="ARBA00042443"/>
    </source>
</evidence>
<keyword evidence="4" id="KW-0132">Cell division</keyword>
<dbReference type="Pfam" id="PF00275">
    <property type="entry name" value="EPSP_synthase"/>
    <property type="match status" value="1"/>
</dbReference>
<dbReference type="EC" id="2.5.1.7" evidence="11"/>
<dbReference type="GO" id="GO:0051301">
    <property type="term" value="P:cell division"/>
    <property type="evidence" value="ECO:0007669"/>
    <property type="project" value="UniProtKB-KW"/>
</dbReference>
<evidence type="ECO:0000256" key="1">
    <source>
        <dbReference type="ARBA" id="ARBA00004496"/>
    </source>
</evidence>
<reference evidence="17" key="1">
    <citation type="journal article" date="2012" name="Science">
        <title>Fermentation, hydrogen, and sulfur metabolism in multiple uncultivated bacterial phyla.</title>
        <authorList>
            <person name="Wrighton K.C."/>
            <person name="Thomas B.C."/>
            <person name="Sharon I."/>
            <person name="Miller C.S."/>
            <person name="Castelle C.J."/>
            <person name="VerBerkmoes N.C."/>
            <person name="Wilkins M.J."/>
            <person name="Hettich R.L."/>
            <person name="Lipton M.S."/>
            <person name="Williams K.H."/>
            <person name="Long P.E."/>
            <person name="Banfield J.F."/>
        </authorList>
    </citation>
    <scope>NUCLEOTIDE SEQUENCE [LARGE SCALE GENOMIC DNA]</scope>
</reference>
<dbReference type="NCBIfam" id="NF006873">
    <property type="entry name" value="PRK09369.1"/>
    <property type="match status" value="1"/>
</dbReference>
<dbReference type="PANTHER" id="PTHR43783">
    <property type="entry name" value="UDP-N-ACETYLGLUCOSAMINE 1-CARBOXYVINYLTRANSFERASE"/>
    <property type="match status" value="1"/>
</dbReference>
<evidence type="ECO:0000313" key="17">
    <source>
        <dbReference type="EMBL" id="EKD66788.1"/>
    </source>
</evidence>
<dbReference type="GO" id="GO:0009252">
    <property type="term" value="P:peptidoglycan biosynthetic process"/>
    <property type="evidence" value="ECO:0007669"/>
    <property type="project" value="UniProtKB-KW"/>
</dbReference>
<accession>K2BDD1</accession>
<gene>
    <name evidence="17" type="ORF">ACD_49C00009G0013</name>
</gene>
<dbReference type="EMBL" id="AMFJ01021595">
    <property type="protein sequence ID" value="EKD66788.1"/>
    <property type="molecule type" value="Genomic_DNA"/>
</dbReference>
<keyword evidence="3" id="KW-0963">Cytoplasm</keyword>
<dbReference type="InterPro" id="IPR013792">
    <property type="entry name" value="RNA3'P_cycl/enolpyr_Trfase_a/b"/>
</dbReference>
<evidence type="ECO:0000256" key="11">
    <source>
        <dbReference type="ARBA" id="ARBA00039108"/>
    </source>
</evidence>
<dbReference type="GO" id="GO:0071555">
    <property type="term" value="P:cell wall organization"/>
    <property type="evidence" value="ECO:0007669"/>
    <property type="project" value="UniProtKB-KW"/>
</dbReference>
<sequence length="422" mass="49092">MLKIAWWQRLSWEVVISGSKNASLPIIAASLFMDKVTLSNVPRIGDVLTFLEIIKSLNVWVDFVWNTLKLDTTAISLDNFNIELIKKIRVWILLLPILLYKFGEVNIPYPGWCNIWKRPIDEHIKWLEAIWYKNLNWEDFVKLSWDLWVWDRTLNWWFAVTATENLITANVLRSWKTTLALAAIEPHVIDLVNFLKKAGADIEVGFDHTITINWVKNLKKEVEYSVVSDYIESGTFIIFWALCSDKFIDIVNPRIADLSSFLLKAKEVWVKFEDLWNNKLRVYNSINSLKAIKVQTNIFPGFPTDLQSPFSILLTQAEWISKIQEIMYEGRLNYLVEIEKMKGHPAILNPHEALIFGKTPLRATTVSSWDLRAWVAMIIAGLIATGDTYITNVEYIDRWYEDIIGKIQKLWAVIERVKGEDN</sequence>
<evidence type="ECO:0000256" key="3">
    <source>
        <dbReference type="ARBA" id="ARBA00022490"/>
    </source>
</evidence>
<evidence type="ECO:0000259" key="16">
    <source>
        <dbReference type="Pfam" id="PF00275"/>
    </source>
</evidence>